<gene>
    <name evidence="1" type="ORF">HMPREF9710_04989</name>
</gene>
<evidence type="ECO:0000313" key="2">
    <source>
        <dbReference type="Proteomes" id="UP000009874"/>
    </source>
</evidence>
<dbReference type="Proteomes" id="UP000009874">
    <property type="component" value="Unassembled WGS sequence"/>
</dbReference>
<name>K9D6A8_9BURK</name>
<dbReference type="AlphaFoldDB" id="K9D6A8"/>
<dbReference type="HOGENOM" id="CLU_1915478_0_0_4"/>
<keyword evidence="2" id="KW-1185">Reference proteome</keyword>
<dbReference type="OrthoDB" id="8910136at2"/>
<comment type="caution">
    <text evidence="1">The sequence shown here is derived from an EMBL/GenBank/DDBJ whole genome shotgun (WGS) entry which is preliminary data.</text>
</comment>
<dbReference type="PATRIC" id="fig|883126.3.peg.5039"/>
<protein>
    <submittedName>
        <fullName evidence="1">Uncharacterized protein</fullName>
    </submittedName>
</protein>
<sequence>MDDDEDPVDPGWQRLYDALVLTCKWFGDENAFGRADFWVVDDDWGCHNQKLCVSSQAFLTPEVALAIQRCVREAGAPRAQVMIQLELQGEAGAAVPPEGLIVTADAITEYWNLERVRAIVGDDFYRSRAPVS</sequence>
<evidence type="ECO:0000313" key="1">
    <source>
        <dbReference type="EMBL" id="EKU79793.1"/>
    </source>
</evidence>
<dbReference type="RefSeq" id="WP_005671135.1">
    <property type="nucleotide sequence ID" value="NZ_JH992926.1"/>
</dbReference>
<accession>K9D6A8</accession>
<organism evidence="1 2">
    <name type="scientific">Massilia timonae CCUG 45783</name>
    <dbReference type="NCBI Taxonomy" id="883126"/>
    <lineage>
        <taxon>Bacteria</taxon>
        <taxon>Pseudomonadati</taxon>
        <taxon>Pseudomonadota</taxon>
        <taxon>Betaproteobacteria</taxon>
        <taxon>Burkholderiales</taxon>
        <taxon>Oxalobacteraceae</taxon>
        <taxon>Telluria group</taxon>
        <taxon>Massilia</taxon>
    </lineage>
</organism>
<proteinExistence type="predicted"/>
<reference evidence="1 2" key="1">
    <citation type="submission" date="2012-09" db="EMBL/GenBank/DDBJ databases">
        <title>The Genome Sequence of Massilia timonae CCUG 45783.</title>
        <authorList>
            <consortium name="The Broad Institute Genome Sequencing Platform"/>
            <person name="Earl A."/>
            <person name="Ward D."/>
            <person name="Feldgarden M."/>
            <person name="Gevers D."/>
            <person name="Huys G."/>
            <person name="Walker B."/>
            <person name="Young S.K."/>
            <person name="Zeng Q."/>
            <person name="Gargeya S."/>
            <person name="Fitzgerald M."/>
            <person name="Haas B."/>
            <person name="Abouelleil A."/>
            <person name="Alvarado L."/>
            <person name="Arachchi H.M."/>
            <person name="Berlin A.M."/>
            <person name="Chapman S.B."/>
            <person name="Goldberg J."/>
            <person name="Griggs A."/>
            <person name="Gujja S."/>
            <person name="Hansen M."/>
            <person name="Howarth C."/>
            <person name="Imamovic A."/>
            <person name="Larimer J."/>
            <person name="McCowen C."/>
            <person name="Montmayeur A."/>
            <person name="Murphy C."/>
            <person name="Neiman D."/>
            <person name="Pearson M."/>
            <person name="Priest M."/>
            <person name="Roberts A."/>
            <person name="Saif S."/>
            <person name="Shea T."/>
            <person name="Sisk P."/>
            <person name="Sykes S."/>
            <person name="Wortman J."/>
            <person name="Nusbaum C."/>
            <person name="Birren B."/>
        </authorList>
    </citation>
    <scope>NUCLEOTIDE SEQUENCE [LARGE SCALE GENOMIC DNA]</scope>
    <source>
        <strain evidence="1 2">CCUG 45783</strain>
    </source>
</reference>
<dbReference type="EMBL" id="AGZI01000063">
    <property type="protein sequence ID" value="EKU79793.1"/>
    <property type="molecule type" value="Genomic_DNA"/>
</dbReference>